<evidence type="ECO:0008006" key="3">
    <source>
        <dbReference type="Google" id="ProtNLM"/>
    </source>
</evidence>
<accession>A0AAV8Q3Y9</accession>
<evidence type="ECO:0000313" key="1">
    <source>
        <dbReference type="EMBL" id="KAJ8467947.1"/>
    </source>
</evidence>
<dbReference type="EMBL" id="JAQQAF010000008">
    <property type="protein sequence ID" value="KAJ8467947.1"/>
    <property type="molecule type" value="Genomic_DNA"/>
</dbReference>
<proteinExistence type="predicted"/>
<sequence length="103" mass="11761">MIKKAHCKPCSFEGLISDTPFIALQSAKKLSSLRIKPMPNMTLKSTDKCEKMTEFMPYFLSPQAFWRLCHTNSGFLTWKDIGESTEINWSKKTSDFKSSGCQL</sequence>
<reference evidence="1 2" key="1">
    <citation type="submission" date="2022-12" db="EMBL/GenBank/DDBJ databases">
        <title>Chromosome-scale assembly of the Ensete ventricosum genome.</title>
        <authorList>
            <person name="Dussert Y."/>
            <person name="Stocks J."/>
            <person name="Wendawek A."/>
            <person name="Woldeyes F."/>
            <person name="Nichols R.A."/>
            <person name="Borrell J.S."/>
        </authorList>
    </citation>
    <scope>NUCLEOTIDE SEQUENCE [LARGE SCALE GENOMIC DNA]</scope>
    <source>
        <strain evidence="2">cv. Maze</strain>
        <tissue evidence="1">Seeds</tissue>
    </source>
</reference>
<comment type="caution">
    <text evidence="1">The sequence shown here is derived from an EMBL/GenBank/DDBJ whole genome shotgun (WGS) entry which is preliminary data.</text>
</comment>
<dbReference type="AlphaFoldDB" id="A0AAV8Q3Y9"/>
<name>A0AAV8Q3Y9_ENSVE</name>
<dbReference type="Proteomes" id="UP001222027">
    <property type="component" value="Unassembled WGS sequence"/>
</dbReference>
<keyword evidence="2" id="KW-1185">Reference proteome</keyword>
<evidence type="ECO:0000313" key="2">
    <source>
        <dbReference type="Proteomes" id="UP001222027"/>
    </source>
</evidence>
<organism evidence="1 2">
    <name type="scientific">Ensete ventricosum</name>
    <name type="common">Abyssinian banana</name>
    <name type="synonym">Musa ensete</name>
    <dbReference type="NCBI Taxonomy" id="4639"/>
    <lineage>
        <taxon>Eukaryota</taxon>
        <taxon>Viridiplantae</taxon>
        <taxon>Streptophyta</taxon>
        <taxon>Embryophyta</taxon>
        <taxon>Tracheophyta</taxon>
        <taxon>Spermatophyta</taxon>
        <taxon>Magnoliopsida</taxon>
        <taxon>Liliopsida</taxon>
        <taxon>Zingiberales</taxon>
        <taxon>Musaceae</taxon>
        <taxon>Ensete</taxon>
    </lineage>
</organism>
<protein>
    <recommendedName>
        <fullName evidence="3">HSF-type DNA-binding domain-containing protein</fullName>
    </recommendedName>
</protein>
<gene>
    <name evidence="1" type="ORF">OPV22_030499</name>
</gene>